<organism evidence="2 3">
    <name type="scientific">Lentinus brumalis</name>
    <dbReference type="NCBI Taxonomy" id="2498619"/>
    <lineage>
        <taxon>Eukaryota</taxon>
        <taxon>Fungi</taxon>
        <taxon>Dikarya</taxon>
        <taxon>Basidiomycota</taxon>
        <taxon>Agaricomycotina</taxon>
        <taxon>Agaricomycetes</taxon>
        <taxon>Polyporales</taxon>
        <taxon>Polyporaceae</taxon>
        <taxon>Lentinus</taxon>
    </lineage>
</organism>
<gene>
    <name evidence="2" type="ORF">OH76DRAFT_1009132</name>
</gene>
<sequence>MNSPSPSLSTSSPLLLILFMVICIFPGLAHKNCRNWTSSSPHWWKRSCEATARDHRSGFRPSALQSRGKVDAKFSCVSIDPAVL</sequence>
<keyword evidence="1" id="KW-0732">Signal</keyword>
<keyword evidence="3" id="KW-1185">Reference proteome</keyword>
<feature type="signal peptide" evidence="1">
    <location>
        <begin position="1"/>
        <end position="29"/>
    </location>
</feature>
<accession>A0A371CY93</accession>
<dbReference type="Proteomes" id="UP000256964">
    <property type="component" value="Unassembled WGS sequence"/>
</dbReference>
<evidence type="ECO:0000313" key="3">
    <source>
        <dbReference type="Proteomes" id="UP000256964"/>
    </source>
</evidence>
<protein>
    <recommendedName>
        <fullName evidence="4">Secreted protein</fullName>
    </recommendedName>
</protein>
<evidence type="ECO:0008006" key="4">
    <source>
        <dbReference type="Google" id="ProtNLM"/>
    </source>
</evidence>
<evidence type="ECO:0000313" key="2">
    <source>
        <dbReference type="EMBL" id="RDX45263.1"/>
    </source>
</evidence>
<reference evidence="2 3" key="1">
    <citation type="journal article" date="2018" name="Biotechnol. Biofuels">
        <title>Integrative visual omics of the white-rot fungus Polyporus brumalis exposes the biotechnological potential of its oxidative enzymes for delignifying raw plant biomass.</title>
        <authorList>
            <person name="Miyauchi S."/>
            <person name="Rancon A."/>
            <person name="Drula E."/>
            <person name="Hage H."/>
            <person name="Chaduli D."/>
            <person name="Favel A."/>
            <person name="Grisel S."/>
            <person name="Henrissat B."/>
            <person name="Herpoel-Gimbert I."/>
            <person name="Ruiz-Duenas F.J."/>
            <person name="Chevret D."/>
            <person name="Hainaut M."/>
            <person name="Lin J."/>
            <person name="Wang M."/>
            <person name="Pangilinan J."/>
            <person name="Lipzen A."/>
            <person name="Lesage-Meessen L."/>
            <person name="Navarro D."/>
            <person name="Riley R."/>
            <person name="Grigoriev I.V."/>
            <person name="Zhou S."/>
            <person name="Raouche S."/>
            <person name="Rosso M.N."/>
        </authorList>
    </citation>
    <scope>NUCLEOTIDE SEQUENCE [LARGE SCALE GENOMIC DNA]</scope>
    <source>
        <strain evidence="2 3">BRFM 1820</strain>
    </source>
</reference>
<dbReference type="EMBL" id="KZ857439">
    <property type="protein sequence ID" value="RDX45263.1"/>
    <property type="molecule type" value="Genomic_DNA"/>
</dbReference>
<dbReference type="AlphaFoldDB" id="A0A371CY93"/>
<feature type="chain" id="PRO_5017001351" description="Secreted protein" evidence="1">
    <location>
        <begin position="30"/>
        <end position="84"/>
    </location>
</feature>
<name>A0A371CY93_9APHY</name>
<evidence type="ECO:0000256" key="1">
    <source>
        <dbReference type="SAM" id="SignalP"/>
    </source>
</evidence>
<proteinExistence type="predicted"/>